<evidence type="ECO:0000256" key="2">
    <source>
        <dbReference type="ARBA" id="ARBA00010792"/>
    </source>
</evidence>
<dbReference type="EMBL" id="MZGV01000006">
    <property type="protein sequence ID" value="OPJ63964.1"/>
    <property type="molecule type" value="Genomic_DNA"/>
</dbReference>
<evidence type="ECO:0000256" key="5">
    <source>
        <dbReference type="ARBA" id="ARBA00022989"/>
    </source>
</evidence>
<feature type="transmembrane region" description="Helical" evidence="7">
    <location>
        <begin position="55"/>
        <end position="82"/>
    </location>
</feature>
<proteinExistence type="inferred from homology"/>
<evidence type="ECO:0000256" key="1">
    <source>
        <dbReference type="ARBA" id="ARBA00004651"/>
    </source>
</evidence>
<evidence type="ECO:0000313" key="9">
    <source>
        <dbReference type="EMBL" id="OPJ63964.1"/>
    </source>
</evidence>
<gene>
    <name evidence="9" type="primary">yqjA</name>
    <name evidence="9" type="ORF">CLORY_08360</name>
</gene>
<dbReference type="PANTHER" id="PTHR30353">
    <property type="entry name" value="INNER MEMBRANE PROTEIN DEDA-RELATED"/>
    <property type="match status" value="1"/>
</dbReference>
<keyword evidence="5 7" id="KW-1133">Transmembrane helix</keyword>
<evidence type="ECO:0000256" key="3">
    <source>
        <dbReference type="ARBA" id="ARBA00022475"/>
    </source>
</evidence>
<dbReference type="RefSeq" id="WP_079422273.1">
    <property type="nucleotide sequence ID" value="NZ_MZGV01000006.1"/>
</dbReference>
<dbReference type="AlphaFoldDB" id="A0A1V4IW05"/>
<dbReference type="Pfam" id="PF09335">
    <property type="entry name" value="VTT_dom"/>
    <property type="match status" value="1"/>
</dbReference>
<keyword evidence="6 7" id="KW-0472">Membrane</keyword>
<evidence type="ECO:0000256" key="7">
    <source>
        <dbReference type="RuleBase" id="RU367016"/>
    </source>
</evidence>
<dbReference type="InterPro" id="IPR032816">
    <property type="entry name" value="VTT_dom"/>
</dbReference>
<accession>A0A1V4IW05</accession>
<dbReference type="Proteomes" id="UP000190080">
    <property type="component" value="Unassembled WGS sequence"/>
</dbReference>
<feature type="domain" description="VTT" evidence="8">
    <location>
        <begin position="50"/>
        <end position="174"/>
    </location>
</feature>
<evidence type="ECO:0000259" key="8">
    <source>
        <dbReference type="Pfam" id="PF09335"/>
    </source>
</evidence>
<reference evidence="9 10" key="1">
    <citation type="submission" date="2017-03" db="EMBL/GenBank/DDBJ databases">
        <title>Genome sequence of Clostridium oryzae DSM 28571.</title>
        <authorList>
            <person name="Poehlein A."/>
            <person name="Daniel R."/>
        </authorList>
    </citation>
    <scope>NUCLEOTIDE SEQUENCE [LARGE SCALE GENOMIC DNA]</scope>
    <source>
        <strain evidence="9 10">DSM 28571</strain>
    </source>
</reference>
<sequence>MEFIGHFLNIVLHVDKYMNLVIRDYGNFTYLLLFVVILIETGVVIMPILPGDSVLFITGAFAAIGSFNIALLIIIVYAAAVIGDTMNYHIGKYIGRKIYDKEKVRFLKKEYLYKTQTFYEKYGAKTIIIARFMPIIRTFAPFVAGIGKMKYTKFLLFNMIGAGAWVLLLTLSGYFFGNIPVVKNNFTYVIYGIVFVSVLPSFIVVLKQKLSAKYNGKDKKEIA</sequence>
<evidence type="ECO:0000256" key="4">
    <source>
        <dbReference type="ARBA" id="ARBA00022692"/>
    </source>
</evidence>
<keyword evidence="4 7" id="KW-0812">Transmembrane</keyword>
<evidence type="ECO:0000256" key="6">
    <source>
        <dbReference type="ARBA" id="ARBA00023136"/>
    </source>
</evidence>
<keyword evidence="10" id="KW-1185">Reference proteome</keyword>
<keyword evidence="3 7" id="KW-1003">Cell membrane</keyword>
<feature type="transmembrane region" description="Helical" evidence="7">
    <location>
        <begin position="188"/>
        <end position="206"/>
    </location>
</feature>
<dbReference type="PANTHER" id="PTHR30353:SF0">
    <property type="entry name" value="TRANSMEMBRANE PROTEIN"/>
    <property type="match status" value="1"/>
</dbReference>
<dbReference type="STRING" id="1450648.CLORY_08360"/>
<dbReference type="GO" id="GO:0005886">
    <property type="term" value="C:plasma membrane"/>
    <property type="evidence" value="ECO:0007669"/>
    <property type="project" value="UniProtKB-SubCell"/>
</dbReference>
<name>A0A1V4IW05_9CLOT</name>
<comment type="similarity">
    <text evidence="2 7">Belongs to the DedA family.</text>
</comment>
<feature type="transmembrane region" description="Helical" evidence="7">
    <location>
        <begin position="154"/>
        <end position="176"/>
    </location>
</feature>
<evidence type="ECO:0000313" key="10">
    <source>
        <dbReference type="Proteomes" id="UP000190080"/>
    </source>
</evidence>
<organism evidence="9 10">
    <name type="scientific">Clostridium oryzae</name>
    <dbReference type="NCBI Taxonomy" id="1450648"/>
    <lineage>
        <taxon>Bacteria</taxon>
        <taxon>Bacillati</taxon>
        <taxon>Bacillota</taxon>
        <taxon>Clostridia</taxon>
        <taxon>Eubacteriales</taxon>
        <taxon>Clostridiaceae</taxon>
        <taxon>Clostridium</taxon>
    </lineage>
</organism>
<dbReference type="OrthoDB" id="9813426at2"/>
<comment type="subcellular location">
    <subcellularLocation>
        <location evidence="1 7">Cell membrane</location>
        <topology evidence="1 7">Multi-pass membrane protein</topology>
    </subcellularLocation>
</comment>
<feature type="transmembrane region" description="Helical" evidence="7">
    <location>
        <begin position="28"/>
        <end position="49"/>
    </location>
</feature>
<dbReference type="InterPro" id="IPR032818">
    <property type="entry name" value="DedA-like"/>
</dbReference>
<protein>
    <submittedName>
        <fullName evidence="9">Inner membrane protein YqjA</fullName>
    </submittedName>
</protein>
<comment type="caution">
    <text evidence="9">The sequence shown here is derived from an EMBL/GenBank/DDBJ whole genome shotgun (WGS) entry which is preliminary data.</text>
</comment>